<dbReference type="GeneID" id="93840489"/>
<evidence type="ECO:0000256" key="1">
    <source>
        <dbReference type="SAM" id="MobiDB-lite"/>
    </source>
</evidence>
<dbReference type="InterPro" id="IPR049975">
    <property type="entry name" value="SAV_915-like_dom"/>
</dbReference>
<comment type="caution">
    <text evidence="2">The sequence shown here is derived from an EMBL/GenBank/DDBJ whole genome shotgun (WGS) entry which is preliminary data.</text>
</comment>
<dbReference type="NCBIfam" id="NF042914">
    <property type="entry name" value="SAV915_dom"/>
    <property type="match status" value="1"/>
</dbReference>
<proteinExistence type="predicted"/>
<dbReference type="Proteomes" id="UP000579531">
    <property type="component" value="Unassembled WGS sequence"/>
</dbReference>
<evidence type="ECO:0000313" key="2">
    <source>
        <dbReference type="EMBL" id="MBB5813035.1"/>
    </source>
</evidence>
<dbReference type="RefSeq" id="WP_184848779.1">
    <property type="nucleotide sequence ID" value="NZ_BAABFE010000001.1"/>
</dbReference>
<dbReference type="AlphaFoldDB" id="A0AA89QBG1"/>
<dbReference type="EMBL" id="JACHLX010000001">
    <property type="protein sequence ID" value="MBB5813035.1"/>
    <property type="molecule type" value="Genomic_DNA"/>
</dbReference>
<evidence type="ECO:0008006" key="4">
    <source>
        <dbReference type="Google" id="ProtNLM"/>
    </source>
</evidence>
<evidence type="ECO:0000313" key="3">
    <source>
        <dbReference type="Proteomes" id="UP000579531"/>
    </source>
</evidence>
<gene>
    <name evidence="2" type="ORF">HNR72_004063</name>
</gene>
<name>A0AA89QBG1_STRCU</name>
<reference evidence="2 3" key="1">
    <citation type="submission" date="2020-08" db="EMBL/GenBank/DDBJ databases">
        <title>Sequencing the genomes of 1000 actinobacteria strains.</title>
        <authorList>
            <person name="Klenk H.-P."/>
        </authorList>
    </citation>
    <scope>NUCLEOTIDE SEQUENCE [LARGE SCALE GENOMIC DNA]</scope>
    <source>
        <strain evidence="2 3">DSM 40129</strain>
    </source>
</reference>
<organism evidence="2 3">
    <name type="scientific">Streptomyces collinus</name>
    <dbReference type="NCBI Taxonomy" id="42684"/>
    <lineage>
        <taxon>Bacteria</taxon>
        <taxon>Bacillati</taxon>
        <taxon>Actinomycetota</taxon>
        <taxon>Actinomycetes</taxon>
        <taxon>Kitasatosporales</taxon>
        <taxon>Streptomycetaceae</taxon>
        <taxon>Streptomyces</taxon>
    </lineage>
</organism>
<sequence>MTSSETAQAAPEALVLPTMTEVPQGPDGSPLSDSTVDVILVPMAGDDGEERLVALAFTSIPLLVEAMGEGQPWVIIPTEEVGEALSGSGAAAVLIDPQLADSAEGESTSG</sequence>
<protein>
    <recommendedName>
        <fullName evidence="4">SseB protein N-terminal domain-containing protein</fullName>
    </recommendedName>
</protein>
<feature type="region of interest" description="Disordered" evidence="1">
    <location>
        <begin position="1"/>
        <end position="33"/>
    </location>
</feature>
<accession>A0AA89QBG1</accession>
<keyword evidence="3" id="KW-1185">Reference proteome</keyword>